<keyword evidence="1" id="KW-0472">Membrane</keyword>
<feature type="transmembrane region" description="Helical" evidence="1">
    <location>
        <begin position="169"/>
        <end position="190"/>
    </location>
</feature>
<dbReference type="InterPro" id="IPR050039">
    <property type="entry name" value="MAB_1171c-like"/>
</dbReference>
<dbReference type="RefSeq" id="WP_218470803.1">
    <property type="nucleotide sequence ID" value="NZ_BAABJN010000006.1"/>
</dbReference>
<evidence type="ECO:0000259" key="2">
    <source>
        <dbReference type="Pfam" id="PF20182"/>
    </source>
</evidence>
<sequence length="394" mass="42314">MAAPLTGVLAWPAIGFVAIVLVGRMALVRDTVSDRLLNRMFLWSLAGLLLYRCATMPGMVGLAHQLALGCNIMVFLCVYGIALLWQPEADSASVSRRQWICVVVAGGCVGVMLLAGTSARNDDRMVDLTLDLEGIVVWTAYVVPLAVTAFLITRWCVREIRFGDLTGRAKFVCYGLIGGNVVLAVNWSISLVQLAVGSSPLGSHPLRMELAFTICIVNDAAFLGMPVLRSLIVRAGWDRDGRRCRQLRPLWRDLTAAVPQIVMPPVPQARIQDGGPSRLFRMSVEIRDALLQLGPYFHAAPVGNGALPAQPGLEGDMAYYVQRLDYAVQARKAGVAPADSAAVPQLPRAGSDFSADLQQLLDLAMAWSKRSPAHGSSRLPAVSGQALVGGTAKS</sequence>
<dbReference type="Pfam" id="PF20182">
    <property type="entry name" value="DUF6545"/>
    <property type="match status" value="1"/>
</dbReference>
<keyword evidence="4" id="KW-1185">Reference proteome</keyword>
<feature type="transmembrane region" description="Helical" evidence="1">
    <location>
        <begin position="40"/>
        <end position="60"/>
    </location>
</feature>
<gene>
    <name evidence="3" type="ORF">KV110_31450</name>
</gene>
<proteinExistence type="predicted"/>
<dbReference type="InterPro" id="IPR046675">
    <property type="entry name" value="DUF6545"/>
</dbReference>
<feature type="transmembrane region" description="Helical" evidence="1">
    <location>
        <begin position="97"/>
        <end position="115"/>
    </location>
</feature>
<protein>
    <recommendedName>
        <fullName evidence="2">DUF6545 domain-containing protein</fullName>
    </recommendedName>
</protein>
<reference evidence="3 4" key="1">
    <citation type="submission" date="2021-07" db="EMBL/GenBank/DDBJ databases">
        <title>Whole Genome Sequence of Nocardia Iowensis.</title>
        <authorList>
            <person name="Lamm A."/>
            <person name="Collins-Fairclough A.M."/>
            <person name="Bunk B."/>
            <person name="Sproer C."/>
        </authorList>
    </citation>
    <scope>NUCLEOTIDE SEQUENCE [LARGE SCALE GENOMIC DNA]</scope>
    <source>
        <strain evidence="3 4">NRRL 5646</strain>
    </source>
</reference>
<accession>A0ABX8RJY0</accession>
<evidence type="ECO:0000256" key="1">
    <source>
        <dbReference type="SAM" id="Phobius"/>
    </source>
</evidence>
<evidence type="ECO:0000313" key="4">
    <source>
        <dbReference type="Proteomes" id="UP000694257"/>
    </source>
</evidence>
<keyword evidence="1" id="KW-0812">Transmembrane</keyword>
<keyword evidence="1" id="KW-1133">Transmembrane helix</keyword>
<feature type="transmembrane region" description="Helical" evidence="1">
    <location>
        <begin position="6"/>
        <end position="28"/>
    </location>
</feature>
<name>A0ABX8RJY0_NOCIO</name>
<feature type="transmembrane region" description="Helical" evidence="1">
    <location>
        <begin position="210"/>
        <end position="232"/>
    </location>
</feature>
<dbReference type="EMBL" id="CP078145">
    <property type="protein sequence ID" value="QXN89934.1"/>
    <property type="molecule type" value="Genomic_DNA"/>
</dbReference>
<feature type="transmembrane region" description="Helical" evidence="1">
    <location>
        <begin position="66"/>
        <end position="85"/>
    </location>
</feature>
<organism evidence="3 4">
    <name type="scientific">Nocardia iowensis</name>
    <dbReference type="NCBI Taxonomy" id="204891"/>
    <lineage>
        <taxon>Bacteria</taxon>
        <taxon>Bacillati</taxon>
        <taxon>Actinomycetota</taxon>
        <taxon>Actinomycetes</taxon>
        <taxon>Mycobacteriales</taxon>
        <taxon>Nocardiaceae</taxon>
        <taxon>Nocardia</taxon>
    </lineage>
</organism>
<feature type="domain" description="DUF6545" evidence="2">
    <location>
        <begin position="237"/>
        <end position="368"/>
    </location>
</feature>
<evidence type="ECO:0000313" key="3">
    <source>
        <dbReference type="EMBL" id="QXN89934.1"/>
    </source>
</evidence>
<dbReference type="NCBIfam" id="NF042915">
    <property type="entry name" value="MAB_1171c_fam"/>
    <property type="match status" value="1"/>
</dbReference>
<dbReference type="Proteomes" id="UP000694257">
    <property type="component" value="Chromosome"/>
</dbReference>
<feature type="transmembrane region" description="Helical" evidence="1">
    <location>
        <begin position="135"/>
        <end position="157"/>
    </location>
</feature>